<dbReference type="AlphaFoldDB" id="A0AA36HBK1"/>
<dbReference type="InterPro" id="IPR040128">
    <property type="entry name" value="T25E4.2-like"/>
</dbReference>
<evidence type="ECO:0000256" key="1">
    <source>
        <dbReference type="SAM" id="Phobius"/>
    </source>
</evidence>
<keyword evidence="1" id="KW-0812">Transmembrane</keyword>
<dbReference type="PANTHER" id="PTHR22714">
    <property type="entry name" value="PROTEIN CBG02446-RELATED"/>
    <property type="match status" value="1"/>
</dbReference>
<dbReference type="EMBL" id="CATQJL010000316">
    <property type="protein sequence ID" value="CAJ0607780.1"/>
    <property type="molecule type" value="Genomic_DNA"/>
</dbReference>
<dbReference type="PANTHER" id="PTHR22714:SF5">
    <property type="entry name" value="PBPE DOMAIN-CONTAINING PROTEIN"/>
    <property type="match status" value="1"/>
</dbReference>
<comment type="caution">
    <text evidence="2">The sequence shown here is derived from an EMBL/GenBank/DDBJ whole genome shotgun (WGS) entry which is preliminary data.</text>
</comment>
<accession>A0AA36HBK1</accession>
<keyword evidence="1" id="KW-1133">Transmembrane helix</keyword>
<dbReference type="SUPFAM" id="SSF53850">
    <property type="entry name" value="Periplasmic binding protein-like II"/>
    <property type="match status" value="1"/>
</dbReference>
<organism evidence="2 3">
    <name type="scientific">Cylicocyclus nassatus</name>
    <name type="common">Nematode worm</name>
    <dbReference type="NCBI Taxonomy" id="53992"/>
    <lineage>
        <taxon>Eukaryota</taxon>
        <taxon>Metazoa</taxon>
        <taxon>Ecdysozoa</taxon>
        <taxon>Nematoda</taxon>
        <taxon>Chromadorea</taxon>
        <taxon>Rhabditida</taxon>
        <taxon>Rhabditina</taxon>
        <taxon>Rhabditomorpha</taxon>
        <taxon>Strongyloidea</taxon>
        <taxon>Strongylidae</taxon>
        <taxon>Cylicocyclus</taxon>
    </lineage>
</organism>
<feature type="transmembrane region" description="Helical" evidence="1">
    <location>
        <begin position="196"/>
        <end position="217"/>
    </location>
</feature>
<evidence type="ECO:0000313" key="2">
    <source>
        <dbReference type="EMBL" id="CAJ0607780.1"/>
    </source>
</evidence>
<evidence type="ECO:0000313" key="3">
    <source>
        <dbReference type="Proteomes" id="UP001176961"/>
    </source>
</evidence>
<reference evidence="2" key="1">
    <citation type="submission" date="2023-07" db="EMBL/GenBank/DDBJ databases">
        <authorList>
            <consortium name="CYATHOMIX"/>
        </authorList>
    </citation>
    <scope>NUCLEOTIDE SEQUENCE</scope>
    <source>
        <strain evidence="2">N/A</strain>
    </source>
</reference>
<feature type="transmembrane region" description="Helical" evidence="1">
    <location>
        <begin position="136"/>
        <end position="158"/>
    </location>
</feature>
<feature type="transmembrane region" description="Helical" evidence="1">
    <location>
        <begin position="404"/>
        <end position="424"/>
    </location>
</feature>
<protein>
    <submittedName>
        <fullName evidence="2">Uncharacterized protein</fullName>
    </submittedName>
</protein>
<keyword evidence="3" id="KW-1185">Reference proteome</keyword>
<sequence>MRYVPKSNASRPHLILGIDSEITNKGFIFARSERRGGLEREQCATLMKALNWSYEFVDYHNDIGHIYENGTITGMLGDVYEGRIDMVCGRFRMTTERLKYLKFAYPINVSVKQVYLIREPVKKQDMGFMLMPFEGYLWIFLALTIVIVTLVLMLLRYIEFWDKNEAFTKSSSSAVWHLISYSTNFTIEPKPSPTYISYWGIMTLWMLVWTHVFVAYYTSELRGMLIFSITKKLPFDDFDGLVESLEEGSYRFIGPSPQWRPECPDNYTQASCTQLFDRIFAKNPPVIASTSQLTNDTFVNKFSVPLVGVEWYETERLGGNKIAIWTKHMFHSEVWLITDFSVSPASLIVSKNFPYLEELNLEIIKLQTTFIHIRARYTPTYPRASLIEYPKSSAFNFTQLSSVFYIYGILMVFSCGILVAEISYDRIQKARHVQRAMVALSAVGTMVTGYHHRNRMTVSEE</sequence>
<proteinExistence type="predicted"/>
<keyword evidence="1" id="KW-0472">Membrane</keyword>
<dbReference type="Gene3D" id="3.40.190.10">
    <property type="entry name" value="Periplasmic binding protein-like II"/>
    <property type="match status" value="1"/>
</dbReference>
<gene>
    <name evidence="2" type="ORF">CYNAS_LOCUS19763</name>
</gene>
<dbReference type="Proteomes" id="UP001176961">
    <property type="component" value="Unassembled WGS sequence"/>
</dbReference>
<name>A0AA36HBK1_CYLNA</name>
<dbReference type="Gene3D" id="1.10.287.70">
    <property type="match status" value="1"/>
</dbReference>